<dbReference type="InterPro" id="IPR001296">
    <property type="entry name" value="Glyco_trans_1"/>
</dbReference>
<evidence type="ECO:0000259" key="7">
    <source>
        <dbReference type="Pfam" id="PF05116"/>
    </source>
</evidence>
<reference evidence="9" key="1">
    <citation type="submission" date="2021-12" db="EMBL/GenBank/DDBJ databases">
        <authorList>
            <person name="Li Y."/>
        </authorList>
    </citation>
    <scope>NUCLEOTIDE SEQUENCE</scope>
    <source>
        <strain evidence="9">DKSPLA3</strain>
    </source>
</reference>
<dbReference type="EMBL" id="JAJOZR010000016">
    <property type="protein sequence ID" value="MCD7111438.1"/>
    <property type="molecule type" value="Genomic_DNA"/>
</dbReference>
<dbReference type="Pfam" id="PF05116">
    <property type="entry name" value="S6PP"/>
    <property type="match status" value="1"/>
</dbReference>
<dbReference type="SFLD" id="SFLDG01141">
    <property type="entry name" value="C2.B.1:_Sucrose_Phosphatase_Li"/>
    <property type="match status" value="1"/>
</dbReference>
<dbReference type="InterPro" id="IPR023214">
    <property type="entry name" value="HAD_sf"/>
</dbReference>
<comment type="similarity">
    <text evidence="1">Belongs to the glycosyltransferase 1 family.</text>
</comment>
<dbReference type="SUPFAM" id="SSF53756">
    <property type="entry name" value="UDP-Glycosyltransferase/glycogen phosphorylase"/>
    <property type="match status" value="1"/>
</dbReference>
<dbReference type="AlphaFoldDB" id="A0A9X1NY76"/>
<keyword evidence="4" id="KW-0808">Transferase</keyword>
<evidence type="ECO:0000313" key="9">
    <source>
        <dbReference type="EMBL" id="MCD7111438.1"/>
    </source>
</evidence>
<dbReference type="EC" id="2.4.1.14" evidence="2"/>
<protein>
    <recommendedName>
        <fullName evidence="2">sucrose-phosphate synthase</fullName>
        <ecNumber evidence="2">2.4.1.14</ecNumber>
    </recommendedName>
</protein>
<dbReference type="GO" id="GO:0046524">
    <property type="term" value="F:sucrose-phosphate synthase activity"/>
    <property type="evidence" value="ECO:0007669"/>
    <property type="project" value="UniProtKB-EC"/>
</dbReference>
<keyword evidence="9" id="KW-0378">Hydrolase</keyword>
<comment type="catalytic activity">
    <reaction evidence="5">
        <text>beta-D-fructose 6-phosphate + UDP-alpha-D-glucose = sucrose 6(F)-phosphate + UDP + H(+)</text>
        <dbReference type="Rhea" id="RHEA:22172"/>
        <dbReference type="ChEBI" id="CHEBI:15378"/>
        <dbReference type="ChEBI" id="CHEBI:57634"/>
        <dbReference type="ChEBI" id="CHEBI:57723"/>
        <dbReference type="ChEBI" id="CHEBI:58223"/>
        <dbReference type="ChEBI" id="CHEBI:58885"/>
        <dbReference type="EC" id="2.4.1.14"/>
    </reaction>
</comment>
<dbReference type="Pfam" id="PF00534">
    <property type="entry name" value="Glycos_transf_1"/>
    <property type="match status" value="1"/>
</dbReference>
<dbReference type="Gene3D" id="3.40.50.2000">
    <property type="entry name" value="Glycogen Phosphorylase B"/>
    <property type="match status" value="2"/>
</dbReference>
<feature type="domain" description="Glycosyltransferase subfamily 4-like N-terminal" evidence="8">
    <location>
        <begin position="26"/>
        <end position="211"/>
    </location>
</feature>
<feature type="domain" description="Sucrose phosphatase-like" evidence="7">
    <location>
        <begin position="441"/>
        <end position="678"/>
    </location>
</feature>
<proteinExistence type="inferred from homology"/>
<dbReference type="Gene3D" id="3.40.50.1000">
    <property type="entry name" value="HAD superfamily/HAD-like"/>
    <property type="match status" value="1"/>
</dbReference>
<dbReference type="Gene3D" id="3.90.1070.10">
    <property type="match status" value="1"/>
</dbReference>
<feature type="domain" description="Glycosyl transferase family 1" evidence="6">
    <location>
        <begin position="231"/>
        <end position="405"/>
    </location>
</feature>
<accession>A0A9X1NY76</accession>
<dbReference type="InterPro" id="IPR044161">
    <property type="entry name" value="SPS"/>
</dbReference>
<dbReference type="Pfam" id="PF13439">
    <property type="entry name" value="Glyco_transf_4"/>
    <property type="match status" value="1"/>
</dbReference>
<evidence type="ECO:0000259" key="8">
    <source>
        <dbReference type="Pfam" id="PF13439"/>
    </source>
</evidence>
<sequence>MFVLHVALQGCLRGNNVEYGLTTDTGGHIRYLLDLVDACKNHPQAERIVIATRAFEGFGDDYIKAVESVDETTSIVRFRTTRSRYLPKEDLHTELESFSNALIEYILEGGIRPDMLHAHYADAAVVAARIEDALGIPFFFTGHSLGKVKQKALPSCLLNSSFAKRIAAEELALARASLVIASSRDEAELQYKDYENYDPGKIRVLPPGSDLKAFCCAASSPTVEQEMTRFLVEPDKPVILAIARPVAKKNLAGLIEAYGQSDALRAAANLVIVAGSREDIDALEADMAANLRELLRLIDLYDLYGKVAYPKSHRGEDIPAYYAYARDRRGVFVNPAFNEPFGLTLLEAAAAGLPLVATDSGGPNDIIETCGNGLLVDPRDATGIADALLRIFRDAEMWDRFSASGDKAVKAYDWERHVMRYHGLVHDIAYPQDLPTQRAIQLLVSDIDNTLVGSVPHLHAFGNWRRVQENLAFGVATGRSFHSAMAILEQQDVPRPEVMITSVGSEIYTLSENGVSYEQDEGWLKTIAANWQRSAVERVLRGVSGLVPQAQLEQRDFKLSYFSDGNHATVERVRAALENAGVLASVIHSHRRYLDILPIKASKGTAVDHVRRRYGLPESSVFVAGDSGNDIEMLQAIPQSIIVANYSDNLGKLPALKHSYIASNTHAAGIIEGVLHFRNKAKSSGLSV</sequence>
<evidence type="ECO:0000256" key="4">
    <source>
        <dbReference type="ARBA" id="ARBA00022679"/>
    </source>
</evidence>
<evidence type="ECO:0000259" key="6">
    <source>
        <dbReference type="Pfam" id="PF00534"/>
    </source>
</evidence>
<dbReference type="SFLD" id="SFLDG01140">
    <property type="entry name" value="C2.B:_Phosphomannomutase_and_P"/>
    <property type="match status" value="1"/>
</dbReference>
<name>A0A9X1NY76_9HYPH</name>
<keyword evidence="3" id="KW-0328">Glycosyltransferase</keyword>
<dbReference type="SFLD" id="SFLDS00003">
    <property type="entry name" value="Haloacid_Dehalogenase"/>
    <property type="match status" value="1"/>
</dbReference>
<dbReference type="Proteomes" id="UP001139089">
    <property type="component" value="Unassembled WGS sequence"/>
</dbReference>
<evidence type="ECO:0000256" key="2">
    <source>
        <dbReference type="ARBA" id="ARBA00012536"/>
    </source>
</evidence>
<gene>
    <name evidence="9" type="ORF">LRX75_20585</name>
</gene>
<dbReference type="InterPro" id="IPR006379">
    <property type="entry name" value="HAD-SF_hydro_IIB"/>
</dbReference>
<dbReference type="SUPFAM" id="SSF56784">
    <property type="entry name" value="HAD-like"/>
    <property type="match status" value="1"/>
</dbReference>
<dbReference type="InterPro" id="IPR028098">
    <property type="entry name" value="Glyco_trans_4-like_N"/>
</dbReference>
<dbReference type="GO" id="GO:0016791">
    <property type="term" value="F:phosphatase activity"/>
    <property type="evidence" value="ECO:0007669"/>
    <property type="project" value="UniProtKB-ARBA"/>
</dbReference>
<comment type="caution">
    <text evidence="9">The sequence shown here is derived from an EMBL/GenBank/DDBJ whole genome shotgun (WGS) entry which is preliminary data.</text>
</comment>
<dbReference type="InterPro" id="IPR006380">
    <property type="entry name" value="SPP-like_dom"/>
</dbReference>
<evidence type="ECO:0000313" key="10">
    <source>
        <dbReference type="Proteomes" id="UP001139089"/>
    </source>
</evidence>
<organism evidence="9 10">
    <name type="scientific">Rhizobium quercicola</name>
    <dbReference type="NCBI Taxonomy" id="2901226"/>
    <lineage>
        <taxon>Bacteria</taxon>
        <taxon>Pseudomonadati</taxon>
        <taxon>Pseudomonadota</taxon>
        <taxon>Alphaproteobacteria</taxon>
        <taxon>Hyphomicrobiales</taxon>
        <taxon>Rhizobiaceae</taxon>
        <taxon>Rhizobium/Agrobacterium group</taxon>
        <taxon>Rhizobium</taxon>
    </lineage>
</organism>
<dbReference type="InterPro" id="IPR036412">
    <property type="entry name" value="HAD-like_sf"/>
</dbReference>
<dbReference type="PANTHER" id="PTHR46039">
    <property type="entry name" value="SUCROSE-PHOSPHATE SYNTHASE 3-RELATED"/>
    <property type="match status" value="1"/>
</dbReference>
<dbReference type="RefSeq" id="WP_231816525.1">
    <property type="nucleotide sequence ID" value="NZ_JAJOZR010000016.1"/>
</dbReference>
<evidence type="ECO:0000256" key="3">
    <source>
        <dbReference type="ARBA" id="ARBA00022676"/>
    </source>
</evidence>
<dbReference type="NCBIfam" id="TIGR01484">
    <property type="entry name" value="HAD-SF-IIB"/>
    <property type="match status" value="1"/>
</dbReference>
<dbReference type="PANTHER" id="PTHR46039:SF5">
    <property type="entry name" value="SUCROSE-PHOSPHATE SYNTHASE 3-RELATED"/>
    <property type="match status" value="1"/>
</dbReference>
<keyword evidence="10" id="KW-1185">Reference proteome</keyword>
<evidence type="ECO:0000256" key="5">
    <source>
        <dbReference type="ARBA" id="ARBA00047471"/>
    </source>
</evidence>
<evidence type="ECO:0000256" key="1">
    <source>
        <dbReference type="ARBA" id="ARBA00006530"/>
    </source>
</evidence>